<evidence type="ECO:0000313" key="2">
    <source>
        <dbReference type="EMBL" id="MFB9993798.1"/>
    </source>
</evidence>
<organism evidence="2 3">
    <name type="scientific">Deinococcus oregonensis</name>
    <dbReference type="NCBI Taxonomy" id="1805970"/>
    <lineage>
        <taxon>Bacteria</taxon>
        <taxon>Thermotogati</taxon>
        <taxon>Deinococcota</taxon>
        <taxon>Deinococci</taxon>
        <taxon>Deinococcales</taxon>
        <taxon>Deinococcaceae</taxon>
        <taxon>Deinococcus</taxon>
    </lineage>
</organism>
<protein>
    <submittedName>
        <fullName evidence="2">Transposase</fullName>
    </submittedName>
</protein>
<dbReference type="RefSeq" id="WP_380013355.1">
    <property type="nucleotide sequence ID" value="NZ_JBHLYR010000056.1"/>
</dbReference>
<dbReference type="EMBL" id="JBHLYR010000056">
    <property type="protein sequence ID" value="MFB9993798.1"/>
    <property type="molecule type" value="Genomic_DNA"/>
</dbReference>
<feature type="domain" description="HTH-like" evidence="1">
    <location>
        <begin position="3"/>
        <end position="54"/>
    </location>
</feature>
<dbReference type="Pfam" id="PF13276">
    <property type="entry name" value="HTH_21"/>
    <property type="match status" value="1"/>
</dbReference>
<keyword evidence="3" id="KW-1185">Reference proteome</keyword>
<dbReference type="Proteomes" id="UP001589733">
    <property type="component" value="Unassembled WGS sequence"/>
</dbReference>
<gene>
    <name evidence="2" type="ORF">ACFFLM_17715</name>
</gene>
<proteinExistence type="predicted"/>
<evidence type="ECO:0000313" key="3">
    <source>
        <dbReference type="Proteomes" id="UP001589733"/>
    </source>
</evidence>
<name>A0ABV6B205_9DEIO</name>
<reference evidence="2 3" key="1">
    <citation type="submission" date="2024-09" db="EMBL/GenBank/DDBJ databases">
        <authorList>
            <person name="Sun Q."/>
            <person name="Mori K."/>
        </authorList>
    </citation>
    <scope>NUCLEOTIDE SEQUENCE [LARGE SCALE GENOMIC DNA]</scope>
    <source>
        <strain evidence="2 3">JCM 13503</strain>
    </source>
</reference>
<comment type="caution">
    <text evidence="2">The sequence shown here is derived from an EMBL/GenBank/DDBJ whole genome shotgun (WGS) entry which is preliminary data.</text>
</comment>
<sequence>MTEVIRIIHQESRGTVGAPRVQAALLEEGRQVSRARMTRLMKAAGRQVRCKRKFRVTTNSKHLTQWPKMC</sequence>
<evidence type="ECO:0000259" key="1">
    <source>
        <dbReference type="Pfam" id="PF13276"/>
    </source>
</evidence>
<dbReference type="InterPro" id="IPR025948">
    <property type="entry name" value="HTH-like_dom"/>
</dbReference>
<accession>A0ABV6B205</accession>